<dbReference type="PANTHER" id="PTHR45740:SF2">
    <property type="entry name" value="POLY [ADP-RIBOSE] POLYMERASE"/>
    <property type="match status" value="1"/>
</dbReference>
<dbReference type="EC" id="2.4.2.-" evidence="1"/>
<comment type="caution">
    <text evidence="3">The sequence shown here is derived from an EMBL/GenBank/DDBJ whole genome shotgun (WGS) entry which is preliminary data.</text>
</comment>
<dbReference type="PANTHER" id="PTHR45740">
    <property type="entry name" value="POLY [ADP-RIBOSE] POLYMERASE"/>
    <property type="match status" value="1"/>
</dbReference>
<dbReference type="GO" id="GO:0005634">
    <property type="term" value="C:nucleus"/>
    <property type="evidence" value="ECO:0007669"/>
    <property type="project" value="TreeGrafter"/>
</dbReference>
<protein>
    <recommendedName>
        <fullName evidence="1">Poly [ADP-ribose] polymerase</fullName>
        <shortName evidence="1">PARP</shortName>
        <ecNumber evidence="1">2.4.2.-</ecNumber>
    </recommendedName>
</protein>
<dbReference type="Pfam" id="PF00644">
    <property type="entry name" value="PARP"/>
    <property type="match status" value="1"/>
</dbReference>
<dbReference type="SUPFAM" id="SSF56399">
    <property type="entry name" value="ADP-ribosylation"/>
    <property type="match status" value="1"/>
</dbReference>
<keyword evidence="1" id="KW-0520">NAD</keyword>
<reference evidence="3" key="1">
    <citation type="submission" date="2019-06" db="EMBL/GenBank/DDBJ databases">
        <authorList>
            <person name="Zheng W."/>
        </authorList>
    </citation>
    <scope>NUCLEOTIDE SEQUENCE</scope>
    <source>
        <strain evidence="3">QDHG01</strain>
    </source>
</reference>
<keyword evidence="1" id="KW-0808">Transferase</keyword>
<accession>A0A8J8T4U3</accession>
<dbReference type="InterPro" id="IPR012317">
    <property type="entry name" value="Poly(ADP-ribose)pol_cat_dom"/>
</dbReference>
<evidence type="ECO:0000313" key="3">
    <source>
        <dbReference type="EMBL" id="TNV82397.1"/>
    </source>
</evidence>
<dbReference type="Gene3D" id="3.90.228.10">
    <property type="match status" value="1"/>
</dbReference>
<dbReference type="PROSITE" id="PS51059">
    <property type="entry name" value="PARP_CATALYTIC"/>
    <property type="match status" value="1"/>
</dbReference>
<sequence>MVKAGKICIIGFKCRQAKTFVRAVLSLKTRYSLAHLYPIYWDDVQTIGKNQVSIRQLNRFSQEFIKIETNFKQTMPQNSEVIKIERIQNPMIWGLFNAELKHIQLKHGSKDAANVRYLFHGTRSTPPAAIYESEQGFNTQYARAGVWGRANYFARNASYSHDYKYTLPDGTFQMLSAMVIIGNTIKMSSDPTLIEAPFIEGSTQIRYDSVQGFIGGSNVFMVYSNVKAYPEYLITYKLIAGGAGAK</sequence>
<proteinExistence type="predicted"/>
<name>A0A8J8T4U3_HALGN</name>
<dbReference type="InterPro" id="IPR051712">
    <property type="entry name" value="ARTD-AVP"/>
</dbReference>
<dbReference type="GO" id="GO:1990404">
    <property type="term" value="F:NAD+-protein mono-ADP-ribosyltransferase activity"/>
    <property type="evidence" value="ECO:0007669"/>
    <property type="project" value="TreeGrafter"/>
</dbReference>
<evidence type="ECO:0000259" key="2">
    <source>
        <dbReference type="PROSITE" id="PS51059"/>
    </source>
</evidence>
<keyword evidence="4" id="KW-1185">Reference proteome</keyword>
<gene>
    <name evidence="3" type="ORF">FGO68_gene16353</name>
</gene>
<dbReference type="Proteomes" id="UP000785679">
    <property type="component" value="Unassembled WGS sequence"/>
</dbReference>
<feature type="domain" description="PARP catalytic" evidence="2">
    <location>
        <begin position="37"/>
        <end position="246"/>
    </location>
</feature>
<dbReference type="EMBL" id="RRYP01005006">
    <property type="protein sequence ID" value="TNV82397.1"/>
    <property type="molecule type" value="Genomic_DNA"/>
</dbReference>
<dbReference type="GO" id="GO:0003950">
    <property type="term" value="F:NAD+ poly-ADP-ribosyltransferase activity"/>
    <property type="evidence" value="ECO:0007669"/>
    <property type="project" value="UniProtKB-UniRule"/>
</dbReference>
<dbReference type="AlphaFoldDB" id="A0A8J8T4U3"/>
<dbReference type="OrthoDB" id="6133115at2759"/>
<evidence type="ECO:0000256" key="1">
    <source>
        <dbReference type="RuleBase" id="RU362114"/>
    </source>
</evidence>
<keyword evidence="1" id="KW-0328">Glycosyltransferase</keyword>
<organism evidence="3 4">
    <name type="scientific">Halteria grandinella</name>
    <dbReference type="NCBI Taxonomy" id="5974"/>
    <lineage>
        <taxon>Eukaryota</taxon>
        <taxon>Sar</taxon>
        <taxon>Alveolata</taxon>
        <taxon>Ciliophora</taxon>
        <taxon>Intramacronucleata</taxon>
        <taxon>Spirotrichea</taxon>
        <taxon>Stichotrichia</taxon>
        <taxon>Sporadotrichida</taxon>
        <taxon>Halteriidae</taxon>
        <taxon>Halteria</taxon>
    </lineage>
</organism>
<evidence type="ECO:0000313" key="4">
    <source>
        <dbReference type="Proteomes" id="UP000785679"/>
    </source>
</evidence>